<evidence type="ECO:0000256" key="3">
    <source>
        <dbReference type="ARBA" id="ARBA00022777"/>
    </source>
</evidence>
<comment type="caution">
    <text evidence="5">The sequence shown here is derived from an EMBL/GenBank/DDBJ whole genome shotgun (WGS) entry which is preliminary data.</text>
</comment>
<dbReference type="CDD" id="cd01166">
    <property type="entry name" value="KdgK"/>
    <property type="match status" value="1"/>
</dbReference>
<dbReference type="PANTHER" id="PTHR43320">
    <property type="entry name" value="SUGAR KINASE"/>
    <property type="match status" value="1"/>
</dbReference>
<dbReference type="SUPFAM" id="SSF53613">
    <property type="entry name" value="Ribokinase-like"/>
    <property type="match status" value="1"/>
</dbReference>
<dbReference type="InterPro" id="IPR011611">
    <property type="entry name" value="PfkB_dom"/>
</dbReference>
<gene>
    <name evidence="5" type="ORF">GSD1FS_0193</name>
</gene>
<feature type="domain" description="Carbohydrate kinase PfkB" evidence="4">
    <location>
        <begin position="10"/>
        <end position="290"/>
    </location>
</feature>
<dbReference type="Gene3D" id="3.40.1190.20">
    <property type="match status" value="1"/>
</dbReference>
<dbReference type="RefSeq" id="WP_155587978.1">
    <property type="nucleotide sequence ID" value="NZ_WNLP01000001.1"/>
</dbReference>
<dbReference type="GO" id="GO:0016301">
    <property type="term" value="F:kinase activity"/>
    <property type="evidence" value="ECO:0007669"/>
    <property type="project" value="UniProtKB-KW"/>
</dbReference>
<keyword evidence="6" id="KW-1185">Reference proteome</keyword>
<organism evidence="5 6">
    <name type="scientific">Bifidobacterium canis</name>
    <dbReference type="NCBI Taxonomy" id="2610880"/>
    <lineage>
        <taxon>Bacteria</taxon>
        <taxon>Bacillati</taxon>
        <taxon>Actinomycetota</taxon>
        <taxon>Actinomycetes</taxon>
        <taxon>Bifidobacteriales</taxon>
        <taxon>Bifidobacteriaceae</taxon>
        <taxon>Bifidobacterium</taxon>
    </lineage>
</organism>
<evidence type="ECO:0000256" key="1">
    <source>
        <dbReference type="ARBA" id="ARBA00010688"/>
    </source>
</evidence>
<dbReference type="Pfam" id="PF00294">
    <property type="entry name" value="PfkB"/>
    <property type="match status" value="1"/>
</dbReference>
<dbReference type="Proteomes" id="UP000487882">
    <property type="component" value="Unassembled WGS sequence"/>
</dbReference>
<protein>
    <submittedName>
        <fullName evidence="5">2-dehydro-3-deoxygluconokinase</fullName>
    </submittedName>
</protein>
<dbReference type="InterPro" id="IPR052700">
    <property type="entry name" value="Carb_kinase_PfkB-like"/>
</dbReference>
<name>A0A7K1J2N4_9BIFI</name>
<accession>A0A7K1J2N4</accession>
<reference evidence="5 6" key="1">
    <citation type="submission" date="2019-09" db="EMBL/GenBank/DDBJ databases">
        <title>Bifidobacterium canis sp. nov., isolated from the digestive tract of German Shepherd dog puppy.</title>
        <authorList>
            <person name="Bunesova V."/>
        </authorList>
    </citation>
    <scope>NUCLEOTIDE SEQUENCE [LARGE SCALE GENOMIC DNA]</scope>
    <source>
        <strain evidence="5 6">GSD1FS</strain>
    </source>
</reference>
<evidence type="ECO:0000259" key="4">
    <source>
        <dbReference type="Pfam" id="PF00294"/>
    </source>
</evidence>
<dbReference type="PANTHER" id="PTHR43320:SF2">
    <property type="entry name" value="2-DEHYDRO-3-DEOXYGLUCONOKINASE_2-DEHYDRO-3-DEOXYGALACTONOKINASE"/>
    <property type="match status" value="1"/>
</dbReference>
<dbReference type="EMBL" id="WNLP01000001">
    <property type="protein sequence ID" value="MUH58897.1"/>
    <property type="molecule type" value="Genomic_DNA"/>
</dbReference>
<keyword evidence="2" id="KW-0808">Transferase</keyword>
<evidence type="ECO:0000313" key="5">
    <source>
        <dbReference type="EMBL" id="MUH58897.1"/>
    </source>
</evidence>
<dbReference type="InterPro" id="IPR002173">
    <property type="entry name" value="Carboh/pur_kinase_PfkB_CS"/>
</dbReference>
<dbReference type="InterPro" id="IPR029056">
    <property type="entry name" value="Ribokinase-like"/>
</dbReference>
<dbReference type="PROSITE" id="PS00584">
    <property type="entry name" value="PFKB_KINASES_2"/>
    <property type="match status" value="1"/>
</dbReference>
<proteinExistence type="inferred from homology"/>
<sequence>MALFTACDTGDLSEVCRWEESVAGAELNVAIGLNRLGHDARYLCKVGRDPFGFRVLDVMRTEHLDTSMVTLDHSHHTGFMMKSKVTHGDPLTFYMRANSAASTLSSADVSQADWNGVTLMHLTGILPALSETTKDASQTLIDEARERGVFVSFDPNLRPALWPSRDQMRTTLLHLAAQADLVFPGIAEGRELFGADTEEDVAEAFLDNGAKTVIVKNGAQGALIANRNWMKHIAGFHVDSVVDTVGAGDGFAAGVLSALLEGRDLSEAVKRGCAIGAVQTQFVSDNAGLPNPAELKRFMSTHERTGIAHHLSRSSQPA</sequence>
<keyword evidence="3 5" id="KW-0418">Kinase</keyword>
<dbReference type="AlphaFoldDB" id="A0A7K1J2N4"/>
<evidence type="ECO:0000313" key="6">
    <source>
        <dbReference type="Proteomes" id="UP000487882"/>
    </source>
</evidence>
<comment type="similarity">
    <text evidence="1">Belongs to the carbohydrate kinase PfkB family.</text>
</comment>
<evidence type="ECO:0000256" key="2">
    <source>
        <dbReference type="ARBA" id="ARBA00022679"/>
    </source>
</evidence>